<gene>
    <name evidence="1" type="ORF">LQ384_20645</name>
</gene>
<organism evidence="1 2">
    <name type="scientific">Rhodococcus rhodochrous</name>
    <dbReference type="NCBI Taxonomy" id="1829"/>
    <lineage>
        <taxon>Bacteria</taxon>
        <taxon>Bacillati</taxon>
        <taxon>Actinomycetota</taxon>
        <taxon>Actinomycetes</taxon>
        <taxon>Mycobacteriales</taxon>
        <taxon>Nocardiaceae</taxon>
        <taxon>Rhodococcus</taxon>
    </lineage>
</organism>
<proteinExistence type="predicted"/>
<dbReference type="RefSeq" id="WP_159417238.1">
    <property type="nucleotide sequence ID" value="NZ_CP027557.1"/>
</dbReference>
<name>A0AAW4XK08_RHORH</name>
<sequence length="65" mass="6703">MPTRALLYTDRFVDLSAAGFSPATAAEHTLAVQVPADPTLWRTGGADAAEAADHVLAVAQQKAAP</sequence>
<reference evidence="1" key="1">
    <citation type="submission" date="2021-11" db="EMBL/GenBank/DDBJ databases">
        <title>Development of a sustainable strategy for remediation of hydrocarbon-contaminated territories based on the waste exchange concept.</title>
        <authorList>
            <person name="Elkin A."/>
        </authorList>
    </citation>
    <scope>NUCLEOTIDE SEQUENCE</scope>
    <source>
        <strain evidence="1">IEGM 757</strain>
    </source>
</reference>
<dbReference type="EMBL" id="JAJNCO010000012">
    <property type="protein sequence ID" value="MCD2113524.1"/>
    <property type="molecule type" value="Genomic_DNA"/>
</dbReference>
<dbReference type="AlphaFoldDB" id="A0AAW4XK08"/>
<evidence type="ECO:0000313" key="1">
    <source>
        <dbReference type="EMBL" id="MCD2113524.1"/>
    </source>
</evidence>
<protein>
    <submittedName>
        <fullName evidence="1">Uncharacterized protein</fullName>
    </submittedName>
</protein>
<accession>A0AAW4XK08</accession>
<comment type="caution">
    <text evidence="1">The sequence shown here is derived from an EMBL/GenBank/DDBJ whole genome shotgun (WGS) entry which is preliminary data.</text>
</comment>
<dbReference type="Proteomes" id="UP001198630">
    <property type="component" value="Unassembled WGS sequence"/>
</dbReference>
<evidence type="ECO:0000313" key="2">
    <source>
        <dbReference type="Proteomes" id="UP001198630"/>
    </source>
</evidence>